<gene>
    <name evidence="1" type="ORF">NCTC9637_02637</name>
</gene>
<dbReference type="GO" id="GO:0016874">
    <property type="term" value="F:ligase activity"/>
    <property type="evidence" value="ECO:0007669"/>
    <property type="project" value="UniProtKB-KW"/>
</dbReference>
<organism evidence="1 2">
    <name type="scientific">Klebsiella pneumoniae</name>
    <dbReference type="NCBI Taxonomy" id="573"/>
    <lineage>
        <taxon>Bacteria</taxon>
        <taxon>Pseudomonadati</taxon>
        <taxon>Pseudomonadota</taxon>
        <taxon>Gammaproteobacteria</taxon>
        <taxon>Enterobacterales</taxon>
        <taxon>Enterobacteriaceae</taxon>
        <taxon>Klebsiella/Raoultella group</taxon>
        <taxon>Klebsiella</taxon>
        <taxon>Klebsiella pneumoniae complex</taxon>
    </lineage>
</organism>
<dbReference type="AlphaFoldDB" id="A0A377W1A6"/>
<evidence type="ECO:0000313" key="2">
    <source>
        <dbReference type="Proteomes" id="UP000255099"/>
    </source>
</evidence>
<keyword evidence="1" id="KW-0436">Ligase</keyword>
<dbReference type="SUPFAM" id="SSF56801">
    <property type="entry name" value="Acetyl-CoA synthetase-like"/>
    <property type="match status" value="1"/>
</dbReference>
<dbReference type="Proteomes" id="UP000255099">
    <property type="component" value="Unassembled WGS sequence"/>
</dbReference>
<proteinExistence type="predicted"/>
<evidence type="ECO:0000313" key="1">
    <source>
        <dbReference type="EMBL" id="STT47712.1"/>
    </source>
</evidence>
<accession>A0A377W1A6</accession>
<sequence length="93" mass="10672">MAQWRELLDEASSQPTQLVRDLIRFTPREHAWLARHNATEVALPPVDNLLALVLPHCQQRPTQVALRHADDAMTYGELQQATMQMCTWLRAKA</sequence>
<name>A0A377W1A6_KLEPN</name>
<protein>
    <submittedName>
        <fullName evidence="1">Long-chain-fatty-acid-CoA ligase</fullName>
    </submittedName>
</protein>
<dbReference type="EMBL" id="UGLB01000003">
    <property type="protein sequence ID" value="STT47712.1"/>
    <property type="molecule type" value="Genomic_DNA"/>
</dbReference>
<reference evidence="1 2" key="1">
    <citation type="submission" date="2018-06" db="EMBL/GenBank/DDBJ databases">
        <authorList>
            <consortium name="Pathogen Informatics"/>
            <person name="Doyle S."/>
        </authorList>
    </citation>
    <scope>NUCLEOTIDE SEQUENCE [LARGE SCALE GENOMIC DNA]</scope>
    <source>
        <strain evidence="1 2">NCTC9637</strain>
    </source>
</reference>